<dbReference type="AlphaFoldDB" id="A0A7M3SA82"/>
<accession>A0A7M3SA82</accession>
<dbReference type="InterPro" id="IPR011010">
    <property type="entry name" value="DNA_brk_join_enz"/>
</dbReference>
<dbReference type="Pfam" id="PF00589">
    <property type="entry name" value="Phage_integrase"/>
    <property type="match status" value="1"/>
</dbReference>
<evidence type="ECO:0000256" key="1">
    <source>
        <dbReference type="ARBA" id="ARBA00023172"/>
    </source>
</evidence>
<evidence type="ECO:0000313" key="3">
    <source>
        <dbReference type="EMBL" id="BCK01500.1"/>
    </source>
</evidence>
<name>A0A7M3SA82_9FIRM</name>
<dbReference type="GO" id="GO:0015074">
    <property type="term" value="P:DNA integration"/>
    <property type="evidence" value="ECO:0007669"/>
    <property type="project" value="InterPro"/>
</dbReference>
<dbReference type="RefSeq" id="WP_185257057.1">
    <property type="nucleotide sequence ID" value="NZ_AP023368.1"/>
</dbReference>
<dbReference type="InterPro" id="IPR002104">
    <property type="entry name" value="Integrase_catalytic"/>
</dbReference>
<reference evidence="3 4" key="1">
    <citation type="submission" date="2020-08" db="EMBL/GenBank/DDBJ databases">
        <title>Draft genome sequencing of an Anaerocolumna strain isolated from anoxic soil subjected to BSD treatment.</title>
        <authorList>
            <person name="Uek A."/>
            <person name="Tonouchi A."/>
        </authorList>
    </citation>
    <scope>NUCLEOTIDE SEQUENCE [LARGE SCALE GENOMIC DNA]</scope>
    <source>
        <strain evidence="3 4">CTTW</strain>
    </source>
</reference>
<dbReference type="GO" id="GO:0003677">
    <property type="term" value="F:DNA binding"/>
    <property type="evidence" value="ECO:0007669"/>
    <property type="project" value="InterPro"/>
</dbReference>
<reference evidence="3 4" key="2">
    <citation type="submission" date="2020-08" db="EMBL/GenBank/DDBJ databases">
        <authorList>
            <person name="Ueki A."/>
            <person name="Tonouchi A."/>
        </authorList>
    </citation>
    <scope>NUCLEOTIDE SEQUENCE [LARGE SCALE GENOMIC DNA]</scope>
    <source>
        <strain evidence="3 4">CTTW</strain>
    </source>
</reference>
<evidence type="ECO:0000259" key="2">
    <source>
        <dbReference type="PROSITE" id="PS51898"/>
    </source>
</evidence>
<dbReference type="Proteomes" id="UP000515703">
    <property type="component" value="Chromosome"/>
</dbReference>
<gene>
    <name evidence="3" type="ORF">bsdcttw_45400</name>
</gene>
<evidence type="ECO:0000313" key="4">
    <source>
        <dbReference type="Proteomes" id="UP000515703"/>
    </source>
</evidence>
<proteinExistence type="predicted"/>
<protein>
    <recommendedName>
        <fullName evidence="2">Tyr recombinase domain-containing protein</fullName>
    </recommendedName>
</protein>
<feature type="domain" description="Tyr recombinase" evidence="2">
    <location>
        <begin position="47"/>
        <end position="137"/>
    </location>
</feature>
<dbReference type="EMBL" id="AP023368">
    <property type="protein sequence ID" value="BCK01500.1"/>
    <property type="molecule type" value="Genomic_DNA"/>
</dbReference>
<dbReference type="PROSITE" id="PS51898">
    <property type="entry name" value="TYR_RECOMBINASE"/>
    <property type="match status" value="1"/>
</dbReference>
<dbReference type="KEGG" id="acht:bsdcttw_45400"/>
<dbReference type="InterPro" id="IPR013762">
    <property type="entry name" value="Integrase-like_cat_sf"/>
</dbReference>
<sequence length="137" mass="15771">MSIYRNDYFKPTTITSKLSGFRQFLSAHDHTNQLLLELPSRLPNERKIIEVYNEQELIAINNTLSSDSLSERDIAISKLLMETGLRGINVCELKLTDIYWDKDIISIIQDKTKQPLNIPLRNSYGNAIADSERTSRQ</sequence>
<keyword evidence="1" id="KW-0233">DNA recombination</keyword>
<dbReference type="Gene3D" id="1.10.443.10">
    <property type="entry name" value="Intergrase catalytic core"/>
    <property type="match status" value="1"/>
</dbReference>
<organism evidence="3 4">
    <name type="scientific">Anaerocolumna chitinilytica</name>
    <dbReference type="NCBI Taxonomy" id="1727145"/>
    <lineage>
        <taxon>Bacteria</taxon>
        <taxon>Bacillati</taxon>
        <taxon>Bacillota</taxon>
        <taxon>Clostridia</taxon>
        <taxon>Lachnospirales</taxon>
        <taxon>Lachnospiraceae</taxon>
        <taxon>Anaerocolumna</taxon>
    </lineage>
</organism>
<keyword evidence="4" id="KW-1185">Reference proteome</keyword>
<dbReference type="GO" id="GO:0006310">
    <property type="term" value="P:DNA recombination"/>
    <property type="evidence" value="ECO:0007669"/>
    <property type="project" value="UniProtKB-KW"/>
</dbReference>
<dbReference type="SUPFAM" id="SSF56349">
    <property type="entry name" value="DNA breaking-rejoining enzymes"/>
    <property type="match status" value="1"/>
</dbReference>